<dbReference type="EMBL" id="SDAM02000062">
    <property type="protein sequence ID" value="KAH6832975.1"/>
    <property type="molecule type" value="Genomic_DNA"/>
</dbReference>
<evidence type="ECO:0000313" key="1">
    <source>
        <dbReference type="EMBL" id="KAH6832975.1"/>
    </source>
</evidence>
<sequence>MVHRKWKMVTALIAKRATTTLGKTFDLFRASFSFLNGLSTTSSNSSSSVKSAAAAGDWVKKPRRKKKYLFEVAQFLPNWGIGYHMAKTHWAEVSYEITKINLYNLIDVRQTLVGEERPSLRRRRNGGMEIKTIAEEKSSPRRRELRLSRSGRNHKPIASSILEAISQFGAGEVAAAADGRMKIVVKKEDVKQVLEAIRVGRGWGRRHTAAPTALSLEQRLNLMRRRQIFRAANRSRRSWRPVLQSIPEEM</sequence>
<dbReference type="PANTHER" id="PTHR35316:SF1">
    <property type="entry name" value="28S RIBOSOMAL S34 PROTEIN"/>
    <property type="match status" value="1"/>
</dbReference>
<name>A0AAD4PBG5_PERFH</name>
<proteinExistence type="predicted"/>
<keyword evidence="2" id="KW-1185">Reference proteome</keyword>
<accession>A0AAD4PBG5</accession>
<reference evidence="1 2" key="1">
    <citation type="journal article" date="2021" name="Nat. Commun.">
        <title>Incipient diploidization of the medicinal plant Perilla within 10,000 years.</title>
        <authorList>
            <person name="Zhang Y."/>
            <person name="Shen Q."/>
            <person name="Leng L."/>
            <person name="Zhang D."/>
            <person name="Chen S."/>
            <person name="Shi Y."/>
            <person name="Ning Z."/>
            <person name="Chen S."/>
        </authorList>
    </citation>
    <scope>NUCLEOTIDE SEQUENCE [LARGE SCALE GENOMIC DNA]</scope>
    <source>
        <strain evidence="2">cv. PC099</strain>
    </source>
</reference>
<gene>
    <name evidence="1" type="ORF">C2S53_005753</name>
</gene>
<dbReference type="Proteomes" id="UP001190926">
    <property type="component" value="Unassembled WGS sequence"/>
</dbReference>
<dbReference type="PANTHER" id="PTHR35316">
    <property type="entry name" value="28S RIBOSOMAL S34 PROTEIN"/>
    <property type="match status" value="1"/>
</dbReference>
<comment type="caution">
    <text evidence="1">The sequence shown here is derived from an EMBL/GenBank/DDBJ whole genome shotgun (WGS) entry which is preliminary data.</text>
</comment>
<dbReference type="AlphaFoldDB" id="A0AAD4PBG5"/>
<organism evidence="1 2">
    <name type="scientific">Perilla frutescens var. hirtella</name>
    <name type="common">Perilla citriodora</name>
    <name type="synonym">Perilla setoyensis</name>
    <dbReference type="NCBI Taxonomy" id="608512"/>
    <lineage>
        <taxon>Eukaryota</taxon>
        <taxon>Viridiplantae</taxon>
        <taxon>Streptophyta</taxon>
        <taxon>Embryophyta</taxon>
        <taxon>Tracheophyta</taxon>
        <taxon>Spermatophyta</taxon>
        <taxon>Magnoliopsida</taxon>
        <taxon>eudicotyledons</taxon>
        <taxon>Gunneridae</taxon>
        <taxon>Pentapetalae</taxon>
        <taxon>asterids</taxon>
        <taxon>lamiids</taxon>
        <taxon>Lamiales</taxon>
        <taxon>Lamiaceae</taxon>
        <taxon>Nepetoideae</taxon>
        <taxon>Elsholtzieae</taxon>
        <taxon>Perilla</taxon>
    </lineage>
</organism>
<protein>
    <submittedName>
        <fullName evidence="1">Uncharacterized protein</fullName>
    </submittedName>
</protein>
<evidence type="ECO:0000313" key="2">
    <source>
        <dbReference type="Proteomes" id="UP001190926"/>
    </source>
</evidence>